<dbReference type="Gene3D" id="3.90.226.10">
    <property type="entry name" value="2-enoyl-CoA Hydratase, Chain A, domain 1"/>
    <property type="match status" value="1"/>
</dbReference>
<accession>A0A291QSJ3</accession>
<name>A0A291QSJ3_9BACT</name>
<proteinExistence type="predicted"/>
<dbReference type="KEGG" id="cbae:COR50_07215"/>
<organism evidence="3 4">
    <name type="scientific">Chitinophaga caeni</name>
    <dbReference type="NCBI Taxonomy" id="2029983"/>
    <lineage>
        <taxon>Bacteria</taxon>
        <taxon>Pseudomonadati</taxon>
        <taxon>Bacteroidota</taxon>
        <taxon>Chitinophagia</taxon>
        <taxon>Chitinophagales</taxon>
        <taxon>Chitinophagaceae</taxon>
        <taxon>Chitinophaga</taxon>
    </lineage>
</organism>
<protein>
    <recommendedName>
        <fullName evidence="2">Tail specific protease domain-containing protein</fullName>
    </recommendedName>
</protein>
<dbReference type="Proteomes" id="UP000220133">
    <property type="component" value="Chromosome"/>
</dbReference>
<feature type="signal peptide" evidence="1">
    <location>
        <begin position="1"/>
        <end position="21"/>
    </location>
</feature>
<dbReference type="SUPFAM" id="SSF52096">
    <property type="entry name" value="ClpP/crotonase"/>
    <property type="match status" value="1"/>
</dbReference>
<gene>
    <name evidence="3" type="ORF">COR50_07215</name>
</gene>
<dbReference type="Pfam" id="PF03572">
    <property type="entry name" value="Peptidase_S41"/>
    <property type="match status" value="1"/>
</dbReference>
<dbReference type="InterPro" id="IPR029045">
    <property type="entry name" value="ClpP/crotonase-like_dom_sf"/>
</dbReference>
<dbReference type="InterPro" id="IPR005151">
    <property type="entry name" value="Tail-specific_protease"/>
</dbReference>
<evidence type="ECO:0000256" key="1">
    <source>
        <dbReference type="SAM" id="SignalP"/>
    </source>
</evidence>
<keyword evidence="1" id="KW-0732">Signal</keyword>
<feature type="chain" id="PRO_5013353256" description="Tail specific protease domain-containing protein" evidence="1">
    <location>
        <begin position="22"/>
        <end position="580"/>
    </location>
</feature>
<dbReference type="GO" id="GO:0008236">
    <property type="term" value="F:serine-type peptidase activity"/>
    <property type="evidence" value="ECO:0007669"/>
    <property type="project" value="InterPro"/>
</dbReference>
<dbReference type="InterPro" id="IPR036034">
    <property type="entry name" value="PDZ_sf"/>
</dbReference>
<sequence length="580" mass="66788">MLMKKCIYFLLISMTHLCASAQKNSYTVFFKTWNYLKYYHPDFATGKLNADSLFLQDVKKITATTDHNAVIALLTNNLQQHFSTAAAKATATDVIKSNQDFSWFRESAGIDKGHKQLLENIYQHRFTGPQHYYIPNNGYEADIPHEKVYDFPKEENLPLEYRLLALAKIQGCIDYLYPHKQLMNKNFDAYFESLLSRTITCQSRKDFEIILAKLVAPLEDTHAFSFYKQLHFAKDIFHTKLYAPFDYSVFDHYLLVTKLMIPDACQKAGIHAGDRIVAVNGKSIQDIIQSKKELLSASNPSVLLYRISQYQDNLIWPDDMALKKLAIQRNNSGDTVETAIEFIKPTDKKHIDSIVQYLNDEAKRKRQHRLEHPGIAYFRIDQTYKFISGVADDHIDQTMDSLLLAASQQKAIIFDMRGYPDWGGFVYTYIYKYFADKDNYFGKYYQQYHQNIGTFIYADQPAIYFPVLTNKSRHTYNGKVFIIVNPQTLSASEWNTMNLQYIFPGSVTIGQQSAGADGDIKRMALPGNYSLEFTGNGIFYPGGAPAQKVGVHIDEKITYRDIDLLKGQDLEFDWIIKEIL</sequence>
<dbReference type="EMBL" id="CP023777">
    <property type="protein sequence ID" value="ATL46989.1"/>
    <property type="molecule type" value="Genomic_DNA"/>
</dbReference>
<feature type="domain" description="Tail specific protease" evidence="2">
    <location>
        <begin position="375"/>
        <end position="556"/>
    </location>
</feature>
<dbReference type="GO" id="GO:0006508">
    <property type="term" value="P:proteolysis"/>
    <property type="evidence" value="ECO:0007669"/>
    <property type="project" value="InterPro"/>
</dbReference>
<keyword evidence="4" id="KW-1185">Reference proteome</keyword>
<evidence type="ECO:0000259" key="2">
    <source>
        <dbReference type="Pfam" id="PF03572"/>
    </source>
</evidence>
<evidence type="ECO:0000313" key="4">
    <source>
        <dbReference type="Proteomes" id="UP000220133"/>
    </source>
</evidence>
<evidence type="ECO:0000313" key="3">
    <source>
        <dbReference type="EMBL" id="ATL46989.1"/>
    </source>
</evidence>
<dbReference type="SUPFAM" id="SSF50156">
    <property type="entry name" value="PDZ domain-like"/>
    <property type="match status" value="1"/>
</dbReference>
<dbReference type="Gene3D" id="2.30.42.10">
    <property type="match status" value="1"/>
</dbReference>
<reference evidence="3 4" key="1">
    <citation type="submission" date="2017-10" db="EMBL/GenBank/DDBJ databases">
        <title>Paenichitinophaga pekingensis gen. nov., sp. nov., isolated from activated sludge.</title>
        <authorList>
            <person name="Jin D."/>
            <person name="Kong X."/>
            <person name="Deng Y."/>
            <person name="Bai Z."/>
        </authorList>
    </citation>
    <scope>NUCLEOTIDE SEQUENCE [LARGE SCALE GENOMIC DNA]</scope>
    <source>
        <strain evidence="3 4">13</strain>
    </source>
</reference>
<dbReference type="AlphaFoldDB" id="A0A291QSJ3"/>